<dbReference type="EMBL" id="AACS02000006">
    <property type="protein sequence ID" value="EAU83895.2"/>
    <property type="molecule type" value="Genomic_DNA"/>
</dbReference>
<evidence type="ECO:0000313" key="8">
    <source>
        <dbReference type="EMBL" id="EAU83895.2"/>
    </source>
</evidence>
<keyword evidence="9" id="KW-1185">Reference proteome</keyword>
<dbReference type="GeneID" id="6014488"/>
<dbReference type="PANTHER" id="PTHR12300:SF161">
    <property type="entry name" value="RECEPTOR EXPRESSION-ENHANCING PROTEIN"/>
    <property type="match status" value="1"/>
</dbReference>
<name>A8P0F8_COPC7</name>
<protein>
    <recommendedName>
        <fullName evidence="6">Protein YOP1</fullName>
    </recommendedName>
</protein>
<feature type="region of interest" description="Disordered" evidence="7">
    <location>
        <begin position="228"/>
        <end position="315"/>
    </location>
</feature>
<dbReference type="Pfam" id="PF03134">
    <property type="entry name" value="TB2_DP1_HVA22"/>
    <property type="match status" value="1"/>
</dbReference>
<comment type="caution">
    <text evidence="8">The sequence shown here is derived from an EMBL/GenBank/DDBJ whole genome shotgun (WGS) entry which is preliminary data.</text>
</comment>
<dbReference type="InParanoid" id="A8P0F8"/>
<feature type="compositionally biased region" description="Polar residues" evidence="7">
    <location>
        <begin position="236"/>
        <end position="246"/>
    </location>
</feature>
<evidence type="ECO:0000256" key="3">
    <source>
        <dbReference type="ARBA" id="ARBA00022692"/>
    </source>
</evidence>
<feature type="compositionally biased region" description="Basic and acidic residues" evidence="7">
    <location>
        <begin position="247"/>
        <end position="264"/>
    </location>
</feature>
<evidence type="ECO:0000256" key="2">
    <source>
        <dbReference type="ARBA" id="ARBA00008573"/>
    </source>
</evidence>
<evidence type="ECO:0000256" key="7">
    <source>
        <dbReference type="SAM" id="MobiDB-lite"/>
    </source>
</evidence>
<dbReference type="VEuPathDB" id="FungiDB:CC1G_10300"/>
<dbReference type="eggNOG" id="KOG1726">
    <property type="taxonomic scope" value="Eukaryota"/>
</dbReference>
<sequence length="315" mass="34180">MLFYLTSRIVSATAAFLYPGYASYKTLSQRPASEEDLERWLMYWSVLGFVVATEYFAEWLISWIPFYYTMKTLFLLYLALPQTKGSTYLYITHLQPFFNTHESQIDAALASAKARVYAFFQERFRLLWDQVAVAMGQQAQAQQHDDAPEPPSAGGVVSAPAQLLGSLWSSYGPSIIASGAALLTKGATAAPTRPAAAPRPAPADSTLEQRKKQLEAELAALNAQAAGVSSLPMPSASPQLLASRGSSDSDIRQRERTMSGRFEEIEVPSDVEGYDDGVGFAAGKPGAGQRKGSGWFGGWSSGGSSKDGYERVKSD</sequence>
<dbReference type="OMA" id="FAAHENQ"/>
<proteinExistence type="inferred from homology"/>
<dbReference type="AlphaFoldDB" id="A8P0F8"/>
<dbReference type="KEGG" id="cci:CC1G_10300"/>
<evidence type="ECO:0000313" key="9">
    <source>
        <dbReference type="Proteomes" id="UP000001861"/>
    </source>
</evidence>
<keyword evidence="5" id="KW-0472">Membrane</keyword>
<evidence type="ECO:0000256" key="4">
    <source>
        <dbReference type="ARBA" id="ARBA00022989"/>
    </source>
</evidence>
<organism evidence="8 9">
    <name type="scientific">Coprinopsis cinerea (strain Okayama-7 / 130 / ATCC MYA-4618 / FGSC 9003)</name>
    <name type="common">Inky cap fungus</name>
    <name type="synonym">Hormographiella aspergillata</name>
    <dbReference type="NCBI Taxonomy" id="240176"/>
    <lineage>
        <taxon>Eukaryota</taxon>
        <taxon>Fungi</taxon>
        <taxon>Dikarya</taxon>
        <taxon>Basidiomycota</taxon>
        <taxon>Agaricomycotina</taxon>
        <taxon>Agaricomycetes</taxon>
        <taxon>Agaricomycetidae</taxon>
        <taxon>Agaricales</taxon>
        <taxon>Agaricineae</taxon>
        <taxon>Psathyrellaceae</taxon>
        <taxon>Coprinopsis</taxon>
    </lineage>
</organism>
<keyword evidence="8" id="KW-0675">Receptor</keyword>
<comment type="subcellular location">
    <subcellularLocation>
        <location evidence="1 6">Membrane</location>
        <topology evidence="1 6">Multi-pass membrane protein</topology>
    </subcellularLocation>
</comment>
<evidence type="ECO:0000256" key="5">
    <source>
        <dbReference type="ARBA" id="ARBA00023136"/>
    </source>
</evidence>
<accession>A8P0F8</accession>
<dbReference type="OrthoDB" id="434647at2759"/>
<comment type="similarity">
    <text evidence="2 6">Belongs to the DP1 family.</text>
</comment>
<keyword evidence="4" id="KW-1133">Transmembrane helix</keyword>
<dbReference type="InterPro" id="IPR004345">
    <property type="entry name" value="TB2_DP1_HVA22"/>
</dbReference>
<reference evidence="8 9" key="1">
    <citation type="journal article" date="2010" name="Proc. Natl. Acad. Sci. U.S.A.">
        <title>Insights into evolution of multicellular fungi from the assembled chromosomes of the mushroom Coprinopsis cinerea (Coprinus cinereus).</title>
        <authorList>
            <person name="Stajich J.E."/>
            <person name="Wilke S.K."/>
            <person name="Ahren D."/>
            <person name="Au C.H."/>
            <person name="Birren B.W."/>
            <person name="Borodovsky M."/>
            <person name="Burns C."/>
            <person name="Canback B."/>
            <person name="Casselton L.A."/>
            <person name="Cheng C.K."/>
            <person name="Deng J."/>
            <person name="Dietrich F.S."/>
            <person name="Fargo D.C."/>
            <person name="Farman M.L."/>
            <person name="Gathman A.C."/>
            <person name="Goldberg J."/>
            <person name="Guigo R."/>
            <person name="Hoegger P.J."/>
            <person name="Hooker J.B."/>
            <person name="Huggins A."/>
            <person name="James T.Y."/>
            <person name="Kamada T."/>
            <person name="Kilaru S."/>
            <person name="Kodira C."/>
            <person name="Kues U."/>
            <person name="Kupfer D."/>
            <person name="Kwan H.S."/>
            <person name="Lomsadze A."/>
            <person name="Li W."/>
            <person name="Lilly W.W."/>
            <person name="Ma L.J."/>
            <person name="Mackey A.J."/>
            <person name="Manning G."/>
            <person name="Martin F."/>
            <person name="Muraguchi H."/>
            <person name="Natvig D.O."/>
            <person name="Palmerini H."/>
            <person name="Ramesh M.A."/>
            <person name="Rehmeyer C.J."/>
            <person name="Roe B.A."/>
            <person name="Shenoy N."/>
            <person name="Stanke M."/>
            <person name="Ter-Hovhannisyan V."/>
            <person name="Tunlid A."/>
            <person name="Velagapudi R."/>
            <person name="Vision T.J."/>
            <person name="Zeng Q."/>
            <person name="Zolan M.E."/>
            <person name="Pukkila P.J."/>
        </authorList>
    </citation>
    <scope>NUCLEOTIDE SEQUENCE [LARGE SCALE GENOMIC DNA]</scope>
    <source>
        <strain evidence="9">Okayama-7 / 130 / ATCC MYA-4618 / FGSC 9003</strain>
    </source>
</reference>
<evidence type="ECO:0000256" key="1">
    <source>
        <dbReference type="ARBA" id="ARBA00004141"/>
    </source>
</evidence>
<dbReference type="GO" id="GO:0016020">
    <property type="term" value="C:membrane"/>
    <property type="evidence" value="ECO:0007669"/>
    <property type="project" value="UniProtKB-SubCell"/>
</dbReference>
<dbReference type="PANTHER" id="PTHR12300">
    <property type="entry name" value="HVA22-LIKE PROTEINS"/>
    <property type="match status" value="1"/>
</dbReference>
<keyword evidence="3" id="KW-0812">Transmembrane</keyword>
<evidence type="ECO:0000256" key="6">
    <source>
        <dbReference type="RuleBase" id="RU362006"/>
    </source>
</evidence>
<gene>
    <name evidence="8" type="ORF">CC1G_10300</name>
</gene>
<feature type="compositionally biased region" description="Gly residues" evidence="7">
    <location>
        <begin position="285"/>
        <end position="301"/>
    </location>
</feature>
<feature type="compositionally biased region" description="Acidic residues" evidence="7">
    <location>
        <begin position="265"/>
        <end position="275"/>
    </location>
</feature>
<dbReference type="Proteomes" id="UP000001861">
    <property type="component" value="Unassembled WGS sequence"/>
</dbReference>
<dbReference type="HOGENOM" id="CLU_064530_0_0_1"/>
<dbReference type="RefSeq" id="XP_001837879.2">
    <property type="nucleotide sequence ID" value="XM_001837827.2"/>
</dbReference>